<feature type="compositionally biased region" description="Low complexity" evidence="1">
    <location>
        <begin position="202"/>
        <end position="224"/>
    </location>
</feature>
<dbReference type="RefSeq" id="XP_008874941.1">
    <property type="nucleotide sequence ID" value="XM_008876719.1"/>
</dbReference>
<protein>
    <recommendedName>
        <fullName evidence="4">Secreted protein</fullName>
    </recommendedName>
</protein>
<proteinExistence type="predicted"/>
<evidence type="ECO:0000256" key="1">
    <source>
        <dbReference type="SAM" id="MobiDB-lite"/>
    </source>
</evidence>
<organism evidence="3">
    <name type="scientific">Aphanomyces invadans</name>
    <dbReference type="NCBI Taxonomy" id="157072"/>
    <lineage>
        <taxon>Eukaryota</taxon>
        <taxon>Sar</taxon>
        <taxon>Stramenopiles</taxon>
        <taxon>Oomycota</taxon>
        <taxon>Saprolegniomycetes</taxon>
        <taxon>Saprolegniales</taxon>
        <taxon>Verrucalvaceae</taxon>
        <taxon>Aphanomyces</taxon>
    </lineage>
</organism>
<name>A0A024TRM4_9STRA</name>
<accession>A0A024TRM4</accession>
<dbReference type="EMBL" id="KI913976">
    <property type="protein sequence ID" value="ETV96678.1"/>
    <property type="molecule type" value="Genomic_DNA"/>
</dbReference>
<feature type="chain" id="PRO_5001534573" description="Secreted protein" evidence="2">
    <location>
        <begin position="31"/>
        <end position="249"/>
    </location>
</feature>
<dbReference type="OrthoDB" id="75510at2759"/>
<gene>
    <name evidence="3" type="ORF">H310_10353</name>
</gene>
<sequence length="249" mass="25631">MCAMASFVDSHRVSPMKFVLLVAAAAFTAAQVTTTAKPATASTTAVPSGVCKLQFTSVCDTDKECGDLNGFNMTCIKSGANKLCGCLGGAEKCQISSTSPDIAYQFDQCTDQRRCVQGNGFTALTAEDTKKVCQEPLFCVREQNPDPVAVLKSHCHTCGSCKTQNVRNKEDGVSMRFDCAKICPTPAPTTAAPTVEPSDLPTTKASKSTTTAAPGSPGASTPVPTTSAASSCVAASLTLAVIAAAQVAL</sequence>
<feature type="signal peptide" evidence="2">
    <location>
        <begin position="1"/>
        <end position="30"/>
    </location>
</feature>
<evidence type="ECO:0000256" key="2">
    <source>
        <dbReference type="SAM" id="SignalP"/>
    </source>
</evidence>
<keyword evidence="2" id="KW-0732">Signal</keyword>
<dbReference type="GeneID" id="20087403"/>
<feature type="region of interest" description="Disordered" evidence="1">
    <location>
        <begin position="189"/>
        <end position="224"/>
    </location>
</feature>
<evidence type="ECO:0000313" key="3">
    <source>
        <dbReference type="EMBL" id="ETV96678.1"/>
    </source>
</evidence>
<evidence type="ECO:0008006" key="4">
    <source>
        <dbReference type="Google" id="ProtNLM"/>
    </source>
</evidence>
<dbReference type="eggNOG" id="ENOG502QR52">
    <property type="taxonomic scope" value="Eukaryota"/>
</dbReference>
<dbReference type="AlphaFoldDB" id="A0A024TRM4"/>
<reference evidence="3" key="1">
    <citation type="submission" date="2013-12" db="EMBL/GenBank/DDBJ databases">
        <title>The Genome Sequence of Aphanomyces invadans NJM9701.</title>
        <authorList>
            <consortium name="The Broad Institute Genomics Platform"/>
            <person name="Russ C."/>
            <person name="Tyler B."/>
            <person name="van West P."/>
            <person name="Dieguez-Uribeondo J."/>
            <person name="Young S.K."/>
            <person name="Zeng Q."/>
            <person name="Gargeya S."/>
            <person name="Fitzgerald M."/>
            <person name="Abouelleil A."/>
            <person name="Alvarado L."/>
            <person name="Chapman S.B."/>
            <person name="Gainer-Dewar J."/>
            <person name="Goldberg J."/>
            <person name="Griggs A."/>
            <person name="Gujja S."/>
            <person name="Hansen M."/>
            <person name="Howarth C."/>
            <person name="Imamovic A."/>
            <person name="Ireland A."/>
            <person name="Larimer J."/>
            <person name="McCowan C."/>
            <person name="Murphy C."/>
            <person name="Pearson M."/>
            <person name="Poon T.W."/>
            <person name="Priest M."/>
            <person name="Roberts A."/>
            <person name="Saif S."/>
            <person name="Shea T."/>
            <person name="Sykes S."/>
            <person name="Wortman J."/>
            <person name="Nusbaum C."/>
            <person name="Birren B."/>
        </authorList>
    </citation>
    <scope>NUCLEOTIDE SEQUENCE [LARGE SCALE GENOMIC DNA]</scope>
    <source>
        <strain evidence="3">NJM9701</strain>
    </source>
</reference>
<dbReference type="VEuPathDB" id="FungiDB:H310_10353"/>